<evidence type="ECO:0000313" key="8">
    <source>
        <dbReference type="EMBL" id="RLK60592.1"/>
    </source>
</evidence>
<dbReference type="GO" id="GO:0006508">
    <property type="term" value="P:proteolysis"/>
    <property type="evidence" value="ECO:0007669"/>
    <property type="project" value="UniProtKB-KW"/>
</dbReference>
<dbReference type="PROSITE" id="PS00138">
    <property type="entry name" value="SUBTILASE_SER"/>
    <property type="match status" value="1"/>
</dbReference>
<feature type="active site" description="Charge relay system" evidence="5">
    <location>
        <position position="353"/>
    </location>
</feature>
<sequence>MDSTGPGERGASSVRVRRYDVTVSVVHTDRGARALSRLAEREHDLVLHDPDGPGECLLRRGQLIVPRASLSAAVRALDRWIESVDPSEHAVVRLRAGVDCVQVAADMADRVPVSVNHVHTVLTGAPVLHGTGANAIPVDLPAEPPRQTWAKQATVLILDSGIDPHPWFVGRSWFGQWGLEVLDGDGDGIADRQAGHGTFVAGVLLGHAPGVTIRQYPVLSAHGLTDDRTVAATLRRARYLAAARGERIDVLLISAGCHTADDRCPPVLAEELAFWPTVVAAAGNSSTTRPFWPAALPSVTAVAATGPDGSIAPFSNCGEWVDRTAPGVDIVSAHVRLVDGERVYGAAKWSGTSFAAPRVAAELAMSAADHDEPQPGVSGLGARQRAPGVGS</sequence>
<evidence type="ECO:0000256" key="1">
    <source>
        <dbReference type="ARBA" id="ARBA00011073"/>
    </source>
</evidence>
<evidence type="ECO:0000256" key="6">
    <source>
        <dbReference type="SAM" id="MobiDB-lite"/>
    </source>
</evidence>
<keyword evidence="9" id="KW-1185">Reference proteome</keyword>
<dbReference type="PRINTS" id="PR00723">
    <property type="entry name" value="SUBTILISIN"/>
</dbReference>
<dbReference type="EMBL" id="RCDD01000001">
    <property type="protein sequence ID" value="RLK60592.1"/>
    <property type="molecule type" value="Genomic_DNA"/>
</dbReference>
<dbReference type="InterPro" id="IPR015500">
    <property type="entry name" value="Peptidase_S8_subtilisin-rel"/>
</dbReference>
<keyword evidence="2 5" id="KW-0645">Protease</keyword>
<evidence type="ECO:0000256" key="4">
    <source>
        <dbReference type="ARBA" id="ARBA00022825"/>
    </source>
</evidence>
<dbReference type="InterPro" id="IPR050131">
    <property type="entry name" value="Peptidase_S8_subtilisin-like"/>
</dbReference>
<comment type="caution">
    <text evidence="8">The sequence shown here is derived from an EMBL/GenBank/DDBJ whole genome shotgun (WGS) entry which is preliminary data.</text>
</comment>
<evidence type="ECO:0000256" key="2">
    <source>
        <dbReference type="ARBA" id="ARBA00022670"/>
    </source>
</evidence>
<protein>
    <submittedName>
        <fullName evidence="8">Subtilase family protein</fullName>
    </submittedName>
</protein>
<reference evidence="8 9" key="1">
    <citation type="submission" date="2018-10" db="EMBL/GenBank/DDBJ databases">
        <title>Genomic Encyclopedia of Archaeal and Bacterial Type Strains, Phase II (KMG-II): from individual species to whole genera.</title>
        <authorList>
            <person name="Goeker M."/>
        </authorList>
    </citation>
    <scope>NUCLEOTIDE SEQUENCE [LARGE SCALE GENOMIC DNA]</scope>
    <source>
        <strain evidence="8 9">DSM 45657</strain>
    </source>
</reference>
<feature type="active site" description="Charge relay system" evidence="5">
    <location>
        <position position="196"/>
    </location>
</feature>
<dbReference type="InterPro" id="IPR000209">
    <property type="entry name" value="Peptidase_S8/S53_dom"/>
</dbReference>
<evidence type="ECO:0000256" key="3">
    <source>
        <dbReference type="ARBA" id="ARBA00022801"/>
    </source>
</evidence>
<dbReference type="InterPro" id="IPR036852">
    <property type="entry name" value="Peptidase_S8/S53_dom_sf"/>
</dbReference>
<dbReference type="PROSITE" id="PS51892">
    <property type="entry name" value="SUBTILASE"/>
    <property type="match status" value="1"/>
</dbReference>
<keyword evidence="4 5" id="KW-0720">Serine protease</keyword>
<dbReference type="InterPro" id="IPR023828">
    <property type="entry name" value="Peptidase_S8_Ser-AS"/>
</dbReference>
<gene>
    <name evidence="8" type="ORF">CLV68_1101</name>
</gene>
<organism evidence="8 9">
    <name type="scientific">Actinokineospora cianjurensis</name>
    <dbReference type="NCBI Taxonomy" id="585224"/>
    <lineage>
        <taxon>Bacteria</taxon>
        <taxon>Bacillati</taxon>
        <taxon>Actinomycetota</taxon>
        <taxon>Actinomycetes</taxon>
        <taxon>Pseudonocardiales</taxon>
        <taxon>Pseudonocardiaceae</taxon>
        <taxon>Actinokineospora</taxon>
    </lineage>
</organism>
<dbReference type="AlphaFoldDB" id="A0A421B7X4"/>
<dbReference type="SUPFAM" id="SSF52743">
    <property type="entry name" value="Subtilisin-like"/>
    <property type="match status" value="1"/>
</dbReference>
<dbReference type="GO" id="GO:0004252">
    <property type="term" value="F:serine-type endopeptidase activity"/>
    <property type="evidence" value="ECO:0007669"/>
    <property type="project" value="UniProtKB-UniRule"/>
</dbReference>
<dbReference type="Gene3D" id="3.40.50.200">
    <property type="entry name" value="Peptidase S8/S53 domain"/>
    <property type="match status" value="1"/>
</dbReference>
<evidence type="ECO:0000313" key="9">
    <source>
        <dbReference type="Proteomes" id="UP000282454"/>
    </source>
</evidence>
<dbReference type="Pfam" id="PF00082">
    <property type="entry name" value="Peptidase_S8"/>
    <property type="match status" value="1"/>
</dbReference>
<dbReference type="Proteomes" id="UP000282454">
    <property type="component" value="Unassembled WGS sequence"/>
</dbReference>
<evidence type="ECO:0000256" key="5">
    <source>
        <dbReference type="PROSITE-ProRule" id="PRU01240"/>
    </source>
</evidence>
<keyword evidence="3 5" id="KW-0378">Hydrolase</keyword>
<evidence type="ECO:0000259" key="7">
    <source>
        <dbReference type="Pfam" id="PF00082"/>
    </source>
</evidence>
<feature type="active site" description="Charge relay system" evidence="5">
    <location>
        <position position="159"/>
    </location>
</feature>
<comment type="similarity">
    <text evidence="1 5">Belongs to the peptidase S8 family.</text>
</comment>
<feature type="region of interest" description="Disordered" evidence="6">
    <location>
        <begin position="366"/>
        <end position="391"/>
    </location>
</feature>
<accession>A0A421B7X4</accession>
<proteinExistence type="inferred from homology"/>
<dbReference type="PANTHER" id="PTHR43806:SF11">
    <property type="entry name" value="CEREVISIN-RELATED"/>
    <property type="match status" value="1"/>
</dbReference>
<feature type="domain" description="Peptidase S8/S53" evidence="7">
    <location>
        <begin position="151"/>
        <end position="368"/>
    </location>
</feature>
<dbReference type="PANTHER" id="PTHR43806">
    <property type="entry name" value="PEPTIDASE S8"/>
    <property type="match status" value="1"/>
</dbReference>
<name>A0A421B7X4_9PSEU</name>